<accession>A0A7K4K078</accession>
<dbReference type="OrthoDB" id="9225563at2759"/>
<feature type="non-terminal residue" evidence="1">
    <location>
        <position position="1"/>
    </location>
</feature>
<proteinExistence type="predicted"/>
<name>A0A7K4K078_9AVES</name>
<dbReference type="AlphaFoldDB" id="A0A7K4K078"/>
<dbReference type="EMBL" id="VWPX01003273">
    <property type="protein sequence ID" value="NWI09733.1"/>
    <property type="molecule type" value="Genomic_DNA"/>
</dbReference>
<organism evidence="1 2">
    <name type="scientific">Crypturellus soui</name>
    <dbReference type="NCBI Taxonomy" id="458187"/>
    <lineage>
        <taxon>Eukaryota</taxon>
        <taxon>Metazoa</taxon>
        <taxon>Chordata</taxon>
        <taxon>Craniata</taxon>
        <taxon>Vertebrata</taxon>
        <taxon>Euteleostomi</taxon>
        <taxon>Archelosauria</taxon>
        <taxon>Archosauria</taxon>
        <taxon>Dinosauria</taxon>
        <taxon>Saurischia</taxon>
        <taxon>Theropoda</taxon>
        <taxon>Coelurosauria</taxon>
        <taxon>Aves</taxon>
        <taxon>Palaeognathae</taxon>
        <taxon>Tinamiformes</taxon>
        <taxon>Tinamidae</taxon>
        <taxon>Crypturellus</taxon>
    </lineage>
</organism>
<comment type="caution">
    <text evidence="1">The sequence shown here is derived from an EMBL/GenBank/DDBJ whole genome shotgun (WGS) entry which is preliminary data.</text>
</comment>
<feature type="non-terminal residue" evidence="1">
    <location>
        <position position="74"/>
    </location>
</feature>
<gene>
    <name evidence="1" type="primary">Ets1_0</name>
    <name evidence="1" type="ORF">CRYSOU_R11806</name>
</gene>
<evidence type="ECO:0000313" key="2">
    <source>
        <dbReference type="Proteomes" id="UP000545332"/>
    </source>
</evidence>
<keyword evidence="2" id="KW-1185">Reference proteome</keyword>
<evidence type="ECO:0000313" key="1">
    <source>
        <dbReference type="EMBL" id="NWI09733.1"/>
    </source>
</evidence>
<reference evidence="1 2" key="1">
    <citation type="submission" date="2019-09" db="EMBL/GenBank/DDBJ databases">
        <title>Bird 10,000 Genomes (B10K) Project - Family phase.</title>
        <authorList>
            <person name="Zhang G."/>
        </authorList>
    </citation>
    <scope>NUCLEOTIDE SEQUENCE [LARGE SCALE GENOMIC DNA]</scope>
    <source>
        <strain evidence="1">B10K-MSB-42743</strain>
        <tissue evidence="1">Heart</tissue>
    </source>
</reference>
<sequence>MSYYMDTTIGGPAPYPLARPGMMRQGGGGAGGSYEDPWMSCGFQAACCQPRASCPAWDEAAMQEVPTGMEHYGA</sequence>
<dbReference type="Proteomes" id="UP000545332">
    <property type="component" value="Unassembled WGS sequence"/>
</dbReference>
<protein>
    <submittedName>
        <fullName evidence="1">ETS1B protein</fullName>
    </submittedName>
</protein>